<gene>
    <name evidence="1" type="ORF">AS156_36190</name>
</gene>
<evidence type="ECO:0000313" key="1">
    <source>
        <dbReference type="EMBL" id="KWV58238.1"/>
    </source>
</evidence>
<name>A0A109JZY2_9BRAD</name>
<dbReference type="EMBL" id="LNCU01000039">
    <property type="protein sequence ID" value="KWV58238.1"/>
    <property type="molecule type" value="Genomic_DNA"/>
</dbReference>
<comment type="caution">
    <text evidence="1">The sequence shown here is derived from an EMBL/GenBank/DDBJ whole genome shotgun (WGS) entry which is preliminary data.</text>
</comment>
<organism evidence="1 2">
    <name type="scientific">Bradyrhizobium macuxiense</name>
    <dbReference type="NCBI Taxonomy" id="1755647"/>
    <lineage>
        <taxon>Bacteria</taxon>
        <taxon>Pseudomonadati</taxon>
        <taxon>Pseudomonadota</taxon>
        <taxon>Alphaproteobacteria</taxon>
        <taxon>Hyphomicrobiales</taxon>
        <taxon>Nitrobacteraceae</taxon>
        <taxon>Bradyrhizobium</taxon>
    </lineage>
</organism>
<evidence type="ECO:0008006" key="3">
    <source>
        <dbReference type="Google" id="ProtNLM"/>
    </source>
</evidence>
<keyword evidence="2" id="KW-1185">Reference proteome</keyword>
<protein>
    <recommendedName>
        <fullName evidence="3">DGQHR domain-containing protein</fullName>
    </recommendedName>
</protein>
<dbReference type="CDD" id="cd16413">
    <property type="entry name" value="DGQHR_domain"/>
    <property type="match status" value="1"/>
</dbReference>
<dbReference type="NCBIfam" id="NF041060">
    <property type="entry name" value="DpdB"/>
    <property type="match status" value="1"/>
</dbReference>
<reference evidence="1 2" key="1">
    <citation type="submission" date="2015-11" db="EMBL/GenBank/DDBJ databases">
        <title>Draft Genome Sequence of the Strain BR 10303 (Bradyrhizobium sp.) isolated from nodules of Centrolobium paraense.</title>
        <authorList>
            <person name="Zelli J.E."/>
            <person name="Simoes-Araujo J.L."/>
            <person name="Barauna A.C."/>
            <person name="Silva K."/>
        </authorList>
    </citation>
    <scope>NUCLEOTIDE SEQUENCE [LARGE SCALE GENOMIC DNA]</scope>
    <source>
        <strain evidence="1 2">BR 10303</strain>
    </source>
</reference>
<dbReference type="NCBIfam" id="TIGR03187">
    <property type="entry name" value="DGQHR"/>
    <property type="match status" value="1"/>
</dbReference>
<dbReference type="Proteomes" id="UP000057737">
    <property type="component" value="Unassembled WGS sequence"/>
</dbReference>
<dbReference type="AlphaFoldDB" id="A0A109JZY2"/>
<proteinExistence type="predicted"/>
<accession>A0A109JZY2</accession>
<sequence length="345" mass="38514">MTKVRFEPTISPRQGKGPRVICFSATPQEITKIARIERIGRDAKGRLNGFQRPQIASHIREISDYLGQDDAMLPNAIVLAFAKGASATRDGGFVVDTSGGPPGWVVDGQQRLCAALSLPERKFEFLVSSFLCDDMAELNRQFILVNNTRPIAKPLIYELLPGLDGLPHRLSDRAGAALLTERLNYDPDSSLRGQINQQTHPEGIIKDTLLQRLLMNSLQQGALRGFESNGDLMSEGVELVSNFFGAVQHTFAKDWKDHTPKTSRLVHGVGLISLGYAMDELAIRNKAKSQRQFENGLKCLVGKTHWSSGEWNFGTEKRLWHALQNTKADYRLVSHFLVRLIRRAN</sequence>
<dbReference type="InterPro" id="IPR017601">
    <property type="entry name" value="DGQHR-contain_dom"/>
</dbReference>
<dbReference type="RefSeq" id="WP_066503997.1">
    <property type="nucleotide sequence ID" value="NZ_LNCU01000039.1"/>
</dbReference>
<evidence type="ECO:0000313" key="2">
    <source>
        <dbReference type="Proteomes" id="UP000057737"/>
    </source>
</evidence>
<dbReference type="OrthoDB" id="237364at2"/>